<accession>A0ABS9TDU7</accession>
<name>A0ABS9TDU7_9PSEU</name>
<dbReference type="Proteomes" id="UP001299970">
    <property type="component" value="Unassembled WGS sequence"/>
</dbReference>
<reference evidence="1 2" key="1">
    <citation type="submission" date="2022-03" db="EMBL/GenBank/DDBJ databases">
        <title>Pseudonocardia alaer sp. nov., a novel actinomycete isolated from reed forest soil.</title>
        <authorList>
            <person name="Wang L."/>
        </authorList>
    </citation>
    <scope>NUCLEOTIDE SEQUENCE [LARGE SCALE GENOMIC DNA]</scope>
    <source>
        <strain evidence="1 2">Y-16303</strain>
    </source>
</reference>
<dbReference type="Gene3D" id="3.40.50.150">
    <property type="entry name" value="Vaccinia Virus protein VP39"/>
    <property type="match status" value="1"/>
</dbReference>
<proteinExistence type="predicted"/>
<evidence type="ECO:0008006" key="3">
    <source>
        <dbReference type="Google" id="ProtNLM"/>
    </source>
</evidence>
<protein>
    <recommendedName>
        <fullName evidence="3">Methyltransferase</fullName>
    </recommendedName>
</protein>
<dbReference type="SUPFAM" id="SSF53335">
    <property type="entry name" value="S-adenosyl-L-methionine-dependent methyltransferases"/>
    <property type="match status" value="1"/>
</dbReference>
<evidence type="ECO:0000313" key="1">
    <source>
        <dbReference type="EMBL" id="MCH6166721.1"/>
    </source>
</evidence>
<sequence length="206" mass="21669">MNDWTEWHGAYDDPESPLSQRLLAVQQQIRLALDRTAPGQVRLLSLCAGQGRDVLPVLASHPRGADVTGRLVELDPDLCAAARSAAPASVDVVEGDAGTTAACGGAVPADVLLLCGIFGNIPDEDIARTIAAVPALLVAGGTVVWTRSTRVPDVTPRLRSWFSDAGVAETAFVAAPRPGWAVGAGVLRARSIPLDRDRRLFSFVEA</sequence>
<evidence type="ECO:0000313" key="2">
    <source>
        <dbReference type="Proteomes" id="UP001299970"/>
    </source>
</evidence>
<dbReference type="RefSeq" id="WP_241036741.1">
    <property type="nucleotide sequence ID" value="NZ_BAAAJF010000039.1"/>
</dbReference>
<gene>
    <name evidence="1" type="ORF">MMF94_13615</name>
</gene>
<dbReference type="InterPro" id="IPR029063">
    <property type="entry name" value="SAM-dependent_MTases_sf"/>
</dbReference>
<organism evidence="1 2">
    <name type="scientific">Pseudonocardia alaniniphila</name>
    <dbReference type="NCBI Taxonomy" id="75291"/>
    <lineage>
        <taxon>Bacteria</taxon>
        <taxon>Bacillati</taxon>
        <taxon>Actinomycetota</taxon>
        <taxon>Actinomycetes</taxon>
        <taxon>Pseudonocardiales</taxon>
        <taxon>Pseudonocardiaceae</taxon>
        <taxon>Pseudonocardia</taxon>
    </lineage>
</organism>
<dbReference type="EMBL" id="JAKXMK010000010">
    <property type="protein sequence ID" value="MCH6166721.1"/>
    <property type="molecule type" value="Genomic_DNA"/>
</dbReference>
<comment type="caution">
    <text evidence="1">The sequence shown here is derived from an EMBL/GenBank/DDBJ whole genome shotgun (WGS) entry which is preliminary data.</text>
</comment>
<keyword evidence="2" id="KW-1185">Reference proteome</keyword>